<evidence type="ECO:0000313" key="2">
    <source>
        <dbReference type="Proteomes" id="UP000515733"/>
    </source>
</evidence>
<gene>
    <name evidence="1" type="ORF">DENOEST_0965</name>
</gene>
<dbReference type="KEGG" id="doe:DENOEST_0965"/>
<dbReference type="Proteomes" id="UP000515733">
    <property type="component" value="Chromosome"/>
</dbReference>
<dbReference type="AlphaFoldDB" id="A0A6S6XTN3"/>
<dbReference type="EMBL" id="LR778301">
    <property type="protein sequence ID" value="CAB1368130.1"/>
    <property type="molecule type" value="Genomic_DNA"/>
</dbReference>
<reference evidence="1 2" key="1">
    <citation type="submission" date="2020-03" db="EMBL/GenBank/DDBJ databases">
        <authorList>
            <consortium name="Genoscope - CEA"/>
            <person name="William W."/>
        </authorList>
    </citation>
    <scope>NUCLEOTIDE SEQUENCE [LARGE SCALE GENOMIC DNA]</scope>
    <source>
        <strain evidence="2">DSM 16959</strain>
    </source>
</reference>
<name>A0A6S6XTN3_9PROT</name>
<organism evidence="1 2">
    <name type="scientific">Denitratisoma oestradiolicum</name>
    <dbReference type="NCBI Taxonomy" id="311182"/>
    <lineage>
        <taxon>Bacteria</taxon>
        <taxon>Pseudomonadati</taxon>
        <taxon>Pseudomonadota</taxon>
        <taxon>Betaproteobacteria</taxon>
        <taxon>Nitrosomonadales</taxon>
        <taxon>Sterolibacteriaceae</taxon>
        <taxon>Denitratisoma</taxon>
    </lineage>
</organism>
<proteinExistence type="predicted"/>
<evidence type="ECO:0000313" key="1">
    <source>
        <dbReference type="EMBL" id="CAB1368130.1"/>
    </source>
</evidence>
<accession>A0A6S6XTN3</accession>
<keyword evidence="2" id="KW-1185">Reference proteome</keyword>
<protein>
    <submittedName>
        <fullName evidence="1">Uncharacterized protein</fullName>
    </submittedName>
</protein>
<sequence length="73" mass="7862">MGIVCDYMPCAAGKAGALAIDRFRLKFGNPIFDHAPQDCSPWHRLSDRRGSRRSGAAHPAGCTTAEGRRCGCL</sequence>